<feature type="active site" evidence="8">
    <location>
        <position position="255"/>
    </location>
</feature>
<evidence type="ECO:0000256" key="3">
    <source>
        <dbReference type="ARBA" id="ARBA00022525"/>
    </source>
</evidence>
<proteinExistence type="inferred from homology"/>
<dbReference type="OrthoDB" id="9885915at2759"/>
<accession>A0A2I0TPJ9</accession>
<evidence type="ECO:0000256" key="10">
    <source>
        <dbReference type="PIRSR" id="PIRSR601211-3"/>
    </source>
</evidence>
<keyword evidence="9" id="KW-0106">Calcium</keyword>
<dbReference type="Proteomes" id="UP000233556">
    <property type="component" value="Unassembled WGS sequence"/>
</dbReference>
<dbReference type="SMART" id="SM00085">
    <property type="entry name" value="PA2c"/>
    <property type="match status" value="1"/>
</dbReference>
<keyword evidence="4 12" id="KW-0812">Transmembrane</keyword>
<dbReference type="CDD" id="cd00125">
    <property type="entry name" value="PLA2c"/>
    <property type="match status" value="1"/>
</dbReference>
<comment type="subcellular location">
    <subcellularLocation>
        <location evidence="1">Membrane</location>
        <topology evidence="1">Multi-pass membrane protein</topology>
    </subcellularLocation>
    <subcellularLocation>
        <location evidence="2">Secreted</location>
    </subcellularLocation>
</comment>
<keyword evidence="3" id="KW-0964">Secreted</keyword>
<dbReference type="FunFam" id="1.20.90.10:FF:000001">
    <property type="entry name" value="Basic phospholipase A2 homolog"/>
    <property type="match status" value="1"/>
</dbReference>
<keyword evidence="7 10" id="KW-1015">Disulfide bond</keyword>
<reference evidence="15" key="1">
    <citation type="submission" date="2017-11" db="EMBL/GenBank/DDBJ databases">
        <authorList>
            <person name="Lima N.C."/>
            <person name="Parody-Merino A.M."/>
            <person name="Battley P.F."/>
            <person name="Fidler A.E."/>
            <person name="Prosdocimi F."/>
        </authorList>
    </citation>
    <scope>NUCLEOTIDE SEQUENCE [LARGE SCALE GENOMIC DNA]</scope>
</reference>
<feature type="disulfide bond" evidence="10">
    <location>
        <begin position="285"/>
        <end position="297"/>
    </location>
</feature>
<feature type="active site" evidence="8">
    <location>
        <position position="300"/>
    </location>
</feature>
<feature type="transmembrane region" description="Helical" evidence="12">
    <location>
        <begin position="139"/>
        <end position="166"/>
    </location>
</feature>
<evidence type="ECO:0000256" key="9">
    <source>
        <dbReference type="PIRSR" id="PIRSR601211-2"/>
    </source>
</evidence>
<evidence type="ECO:0000256" key="2">
    <source>
        <dbReference type="ARBA" id="ARBA00004613"/>
    </source>
</evidence>
<sequence length="339" mass="37992">MMDNRFATALVIACVLSLISTIYMAASIGTDFWYEYHTLSPAENVSEAGRSVWDEFVSEEADEKTYTDALFRCNGTVGLWRRCITVPKNSHWYSPPETGMTTHCISFSLSDQFMEKYIEPGNHNSGTDLNRTYLWRLQFLLPFVSLGLMCFGALIGLCACACRSLYPAIATGELRNANSEMFFYQASAVIVARKVWKGALGKSHSLHTRGIIELAGAISCGTGRSPLAYIGYGCYCGLGGQGWPKDKTDWCCHRHDCCYDKAEKEGCSPKAQRYQWVCEQNTVRCDNLTDRCEKMVCLCDQEAAKCWGAAPYNPHFILWPDFLCGQTHPTCHFRYGGAE</sequence>
<dbReference type="InterPro" id="IPR033113">
    <property type="entry name" value="PLA2_histidine"/>
</dbReference>
<feature type="disulfide bond" evidence="10">
    <location>
        <begin position="236"/>
        <end position="252"/>
    </location>
</feature>
<evidence type="ECO:0000256" key="1">
    <source>
        <dbReference type="ARBA" id="ARBA00004141"/>
    </source>
</evidence>
<evidence type="ECO:0000256" key="5">
    <source>
        <dbReference type="ARBA" id="ARBA00022989"/>
    </source>
</evidence>
<keyword evidence="6 12" id="KW-0472">Membrane</keyword>
<evidence type="ECO:0000256" key="11">
    <source>
        <dbReference type="RuleBase" id="RU003654"/>
    </source>
</evidence>
<reference evidence="15" key="2">
    <citation type="submission" date="2017-12" db="EMBL/GenBank/DDBJ databases">
        <title>Genome sequence of the Bar-tailed Godwit (Limosa lapponica baueri).</title>
        <authorList>
            <person name="Lima N.C.B."/>
            <person name="Parody-Merino A.M."/>
            <person name="Battley P.F."/>
            <person name="Fidler A.E."/>
            <person name="Prosdocimi F."/>
        </authorList>
    </citation>
    <scope>NUCLEOTIDE SEQUENCE [LARGE SCALE GENOMIC DNA]</scope>
</reference>
<dbReference type="PANTHER" id="PTHR14347">
    <property type="entry name" value="CLAUDIN DOMAIN-CONTAINING PROTEIN 1"/>
    <property type="match status" value="1"/>
</dbReference>
<evidence type="ECO:0000256" key="4">
    <source>
        <dbReference type="ARBA" id="ARBA00022692"/>
    </source>
</evidence>
<dbReference type="GO" id="GO:0004623">
    <property type="term" value="F:phospholipase A2 activity"/>
    <property type="evidence" value="ECO:0007669"/>
    <property type="project" value="InterPro"/>
</dbReference>
<evidence type="ECO:0000313" key="14">
    <source>
        <dbReference type="EMBL" id="PKU35744.1"/>
    </source>
</evidence>
<dbReference type="Gene3D" id="1.20.90.10">
    <property type="entry name" value="Phospholipase A2 domain"/>
    <property type="match status" value="1"/>
</dbReference>
<dbReference type="Pfam" id="PF13903">
    <property type="entry name" value="Claudin_2"/>
    <property type="match status" value="1"/>
</dbReference>
<feature type="binding site" evidence="9">
    <location>
        <position position="237"/>
    </location>
    <ligand>
        <name>Ca(2+)</name>
        <dbReference type="ChEBI" id="CHEBI:29108"/>
    </ligand>
</feature>
<dbReference type="InterPro" id="IPR001211">
    <property type="entry name" value="PLA2"/>
</dbReference>
<dbReference type="GO" id="GO:0016042">
    <property type="term" value="P:lipid catabolic process"/>
    <property type="evidence" value="ECO:0007669"/>
    <property type="project" value="InterPro"/>
</dbReference>
<evidence type="ECO:0000259" key="13">
    <source>
        <dbReference type="SMART" id="SM00085"/>
    </source>
</evidence>
<dbReference type="Pfam" id="PF00068">
    <property type="entry name" value="Phospholip_A2_1"/>
    <property type="match status" value="1"/>
</dbReference>
<feature type="disulfide bond" evidence="10">
    <location>
        <begin position="234"/>
        <end position="324"/>
    </location>
</feature>
<dbReference type="AlphaFoldDB" id="A0A2I0TPJ9"/>
<feature type="disulfide bond" evidence="10">
    <location>
        <begin position="257"/>
        <end position="331"/>
    </location>
</feature>
<dbReference type="InterPro" id="IPR042356">
    <property type="entry name" value="CLDN1"/>
</dbReference>
<dbReference type="SUPFAM" id="SSF48619">
    <property type="entry name" value="Phospholipase A2, PLA2"/>
    <property type="match status" value="1"/>
</dbReference>
<dbReference type="PRINTS" id="PR00389">
    <property type="entry name" value="PHPHLIPASEA2"/>
</dbReference>
<feature type="disulfide bond" evidence="10">
    <location>
        <begin position="251"/>
        <end position="306"/>
    </location>
</feature>
<dbReference type="InterPro" id="IPR036444">
    <property type="entry name" value="PLipase_A2_dom_sf"/>
</dbReference>
<feature type="disulfide bond" evidence="10">
    <location>
        <begin position="267"/>
        <end position="292"/>
    </location>
</feature>
<evidence type="ECO:0000256" key="8">
    <source>
        <dbReference type="PIRSR" id="PIRSR601211-1"/>
    </source>
</evidence>
<keyword evidence="5 12" id="KW-1133">Transmembrane helix</keyword>
<comment type="similarity">
    <text evidence="11">Belongs to the phospholipase A2 family.</text>
</comment>
<dbReference type="GO" id="GO:0005576">
    <property type="term" value="C:extracellular region"/>
    <property type="evidence" value="ECO:0007669"/>
    <property type="project" value="UniProtKB-SubCell"/>
</dbReference>
<dbReference type="GO" id="GO:0016020">
    <property type="term" value="C:membrane"/>
    <property type="evidence" value="ECO:0007669"/>
    <property type="project" value="UniProtKB-SubCell"/>
</dbReference>
<evidence type="ECO:0000313" key="15">
    <source>
        <dbReference type="Proteomes" id="UP000233556"/>
    </source>
</evidence>
<dbReference type="GO" id="GO:0005509">
    <property type="term" value="F:calcium ion binding"/>
    <property type="evidence" value="ECO:0007669"/>
    <property type="project" value="InterPro"/>
</dbReference>
<gene>
    <name evidence="14" type="ORF">llap_13952</name>
</gene>
<feature type="domain" description="Phospholipase A2-like central" evidence="13">
    <location>
        <begin position="210"/>
        <end position="325"/>
    </location>
</feature>
<dbReference type="PROSITE" id="PS00118">
    <property type="entry name" value="PA2_HIS"/>
    <property type="match status" value="1"/>
</dbReference>
<feature type="binding site" evidence="9">
    <location>
        <position position="256"/>
    </location>
    <ligand>
        <name>Ca(2+)</name>
        <dbReference type="ChEBI" id="CHEBI:29108"/>
    </ligand>
</feature>
<keyword evidence="9" id="KW-0479">Metal-binding</keyword>
<feature type="disulfide bond" evidence="10">
    <location>
        <begin position="258"/>
        <end position="299"/>
    </location>
</feature>
<feature type="binding site" evidence="9">
    <location>
        <position position="235"/>
    </location>
    <ligand>
        <name>Ca(2+)</name>
        <dbReference type="ChEBI" id="CHEBI:29108"/>
    </ligand>
</feature>
<evidence type="ECO:0000256" key="6">
    <source>
        <dbReference type="ARBA" id="ARBA00023136"/>
    </source>
</evidence>
<dbReference type="EMBL" id="KZ508067">
    <property type="protein sequence ID" value="PKU35744.1"/>
    <property type="molecule type" value="Genomic_DNA"/>
</dbReference>
<dbReference type="InterPro" id="IPR004031">
    <property type="entry name" value="PMP22/EMP/MP20/Claudin"/>
</dbReference>
<keyword evidence="15" id="KW-1185">Reference proteome</keyword>
<evidence type="ECO:0000256" key="7">
    <source>
        <dbReference type="ARBA" id="ARBA00023157"/>
    </source>
</evidence>
<organism evidence="14 15">
    <name type="scientific">Limosa lapponica baueri</name>
    <dbReference type="NCBI Taxonomy" id="1758121"/>
    <lineage>
        <taxon>Eukaryota</taxon>
        <taxon>Metazoa</taxon>
        <taxon>Chordata</taxon>
        <taxon>Craniata</taxon>
        <taxon>Vertebrata</taxon>
        <taxon>Euteleostomi</taxon>
        <taxon>Archelosauria</taxon>
        <taxon>Archosauria</taxon>
        <taxon>Dinosauria</taxon>
        <taxon>Saurischia</taxon>
        <taxon>Theropoda</taxon>
        <taxon>Coelurosauria</taxon>
        <taxon>Aves</taxon>
        <taxon>Neognathae</taxon>
        <taxon>Neoaves</taxon>
        <taxon>Charadriiformes</taxon>
        <taxon>Scolopacidae</taxon>
        <taxon>Limosa</taxon>
    </lineage>
</organism>
<dbReference type="GO" id="GO:0050482">
    <property type="term" value="P:arachidonate secretion"/>
    <property type="evidence" value="ECO:0007669"/>
    <property type="project" value="InterPro"/>
</dbReference>
<comment type="cofactor">
    <cofactor evidence="9">
        <name>Ca(2+)</name>
        <dbReference type="ChEBI" id="CHEBI:29108"/>
    </cofactor>
    <text evidence="9">Binds 1 Ca(2+) ion per subunit.</text>
</comment>
<dbReference type="GO" id="GO:0006644">
    <property type="term" value="P:phospholipid metabolic process"/>
    <property type="evidence" value="ECO:0007669"/>
    <property type="project" value="InterPro"/>
</dbReference>
<dbReference type="PANTHER" id="PTHR14347:SF3">
    <property type="entry name" value="CLAUDIN DOMAIN-CONTAINING PROTEIN 1"/>
    <property type="match status" value="1"/>
</dbReference>
<evidence type="ECO:0000256" key="12">
    <source>
        <dbReference type="SAM" id="Phobius"/>
    </source>
</evidence>
<dbReference type="InterPro" id="IPR016090">
    <property type="entry name" value="PLA2-like_dom"/>
</dbReference>
<feature type="binding site" evidence="9">
    <location>
        <position position="239"/>
    </location>
    <ligand>
        <name>Ca(2+)</name>
        <dbReference type="ChEBI" id="CHEBI:29108"/>
    </ligand>
</feature>
<name>A0A2I0TPJ9_LIMLA</name>
<dbReference type="Gene3D" id="1.20.140.150">
    <property type="match status" value="1"/>
</dbReference>
<protein>
    <recommendedName>
        <fullName evidence="13">Phospholipase A2-like central domain-containing protein</fullName>
    </recommendedName>
</protein>